<organism evidence="2 3">
    <name type="scientific">Urochloa decumbens</name>
    <dbReference type="NCBI Taxonomy" id="240449"/>
    <lineage>
        <taxon>Eukaryota</taxon>
        <taxon>Viridiplantae</taxon>
        <taxon>Streptophyta</taxon>
        <taxon>Embryophyta</taxon>
        <taxon>Tracheophyta</taxon>
        <taxon>Spermatophyta</taxon>
        <taxon>Magnoliopsida</taxon>
        <taxon>Liliopsida</taxon>
        <taxon>Poales</taxon>
        <taxon>Poaceae</taxon>
        <taxon>PACMAD clade</taxon>
        <taxon>Panicoideae</taxon>
        <taxon>Panicodae</taxon>
        <taxon>Paniceae</taxon>
        <taxon>Melinidinae</taxon>
        <taxon>Urochloa</taxon>
    </lineage>
</organism>
<protein>
    <submittedName>
        <fullName evidence="2">Uncharacterized protein</fullName>
    </submittedName>
</protein>
<feature type="region of interest" description="Disordered" evidence="1">
    <location>
        <begin position="50"/>
        <end position="88"/>
    </location>
</feature>
<keyword evidence="3" id="KW-1185">Reference proteome</keyword>
<dbReference type="PANTHER" id="PTHR33971:SF7">
    <property type="match status" value="1"/>
</dbReference>
<reference evidence="2 3" key="2">
    <citation type="submission" date="2024-10" db="EMBL/GenBank/DDBJ databases">
        <authorList>
            <person name="Ryan C."/>
        </authorList>
    </citation>
    <scope>NUCLEOTIDE SEQUENCE [LARGE SCALE GENOMIC DNA]</scope>
</reference>
<dbReference type="PANTHER" id="PTHR33971">
    <property type="entry name" value="OS06G0232000 PROTEIN"/>
    <property type="match status" value="1"/>
</dbReference>
<name>A0ABC8WSK0_9POAL</name>
<reference evidence="3" key="1">
    <citation type="submission" date="2024-06" db="EMBL/GenBank/DDBJ databases">
        <authorList>
            <person name="Ryan C."/>
        </authorList>
    </citation>
    <scope>NUCLEOTIDE SEQUENCE [LARGE SCALE GENOMIC DNA]</scope>
</reference>
<proteinExistence type="predicted"/>
<evidence type="ECO:0000313" key="3">
    <source>
        <dbReference type="Proteomes" id="UP001497457"/>
    </source>
</evidence>
<gene>
    <name evidence="2" type="ORF">URODEC1_LOCUS16758</name>
</gene>
<dbReference type="InterPro" id="IPR038943">
    <property type="entry name" value="PLDrp1-like"/>
</dbReference>
<evidence type="ECO:0000256" key="1">
    <source>
        <dbReference type="SAM" id="MobiDB-lite"/>
    </source>
</evidence>
<dbReference type="Proteomes" id="UP001497457">
    <property type="component" value="Chromosome 13rd"/>
</dbReference>
<evidence type="ECO:0000313" key="2">
    <source>
        <dbReference type="EMBL" id="CAL4914219.1"/>
    </source>
</evidence>
<accession>A0ABC8WSK0</accession>
<sequence length="423" mass="48142">MAPADAGDFLLDEDDDDFFVDYNPHPYRGGYDIAATFGAPLPPSAKTCYPIPSSAAATPKPEDPPLGEPYGDEEVPRDSVNESPKVFPSGAATEGKVRRRGRGFWKKCVRVLDYVFCYKDPYAEKRIGVDNYVVPVYANKKQSKEDALAAEVEVTPPALRRVEPHNGSEELVQSNELSWHSNYRDEANTYRQFMSNPYYTPSFAQSYGLPGVLGKPDWFPNFSYSESHQVEEFQHETSLSYNAEHMISGHPIHCYHHHWYKQPQNVQVEHPEPVSSQRLGYYESYAHILETPAHAYNIQNAPISGVPLEPFKPSWSQIWGLYDAYMQGDPLQNDNHSLISGEYGGIGSLFISPFYPRDTEMFEQAPGDEHASFQYNRHNLSYQNVYMDDVPPITQPCICMWLTVCWDCWGNCCFFGIDTHQQL</sequence>
<dbReference type="EMBL" id="OZ075123">
    <property type="protein sequence ID" value="CAL4914219.1"/>
    <property type="molecule type" value="Genomic_DNA"/>
</dbReference>
<dbReference type="AlphaFoldDB" id="A0ABC8WSK0"/>